<comment type="subcellular location">
    <subcellularLocation>
        <location evidence="1">Membrane</location>
    </subcellularLocation>
</comment>
<keyword evidence="4 5" id="KW-0472">Membrane</keyword>
<accession>A0A439DGZ0</accession>
<dbReference type="PANTHER" id="PTHR13259">
    <property type="entry name" value="BLADDER CANCER 10 KD PROTEIN HOMOLOG"/>
    <property type="match status" value="1"/>
</dbReference>
<dbReference type="PANTHER" id="PTHR13259:SF1">
    <property type="entry name" value="BLADDER CANCER-ASSOCIATED PROTEIN"/>
    <property type="match status" value="1"/>
</dbReference>
<evidence type="ECO:0000256" key="2">
    <source>
        <dbReference type="ARBA" id="ARBA00022692"/>
    </source>
</evidence>
<feature type="transmembrane region" description="Helical" evidence="5">
    <location>
        <begin position="6"/>
        <end position="28"/>
    </location>
</feature>
<proteinExistence type="predicted"/>
<dbReference type="GO" id="GO:0016020">
    <property type="term" value="C:membrane"/>
    <property type="evidence" value="ECO:0007669"/>
    <property type="project" value="UniProtKB-SubCell"/>
</dbReference>
<comment type="caution">
    <text evidence="6">The sequence shown here is derived from an EMBL/GenBank/DDBJ whole genome shotgun (WGS) entry which is preliminary data.</text>
</comment>
<evidence type="ECO:0000313" key="7">
    <source>
        <dbReference type="Proteomes" id="UP000286045"/>
    </source>
</evidence>
<dbReference type="EMBL" id="RYZI01000021">
    <property type="protein sequence ID" value="RWA13675.1"/>
    <property type="molecule type" value="Genomic_DNA"/>
</dbReference>
<keyword evidence="3 5" id="KW-1133">Transmembrane helix</keyword>
<name>A0A439DGZ0_9PEZI</name>
<dbReference type="AlphaFoldDB" id="A0A439DGZ0"/>
<evidence type="ECO:0000256" key="3">
    <source>
        <dbReference type="ARBA" id="ARBA00022989"/>
    </source>
</evidence>
<evidence type="ECO:0000313" key="6">
    <source>
        <dbReference type="EMBL" id="RWA13675.1"/>
    </source>
</evidence>
<dbReference type="Proteomes" id="UP000286045">
    <property type="component" value="Unassembled WGS sequence"/>
</dbReference>
<organism evidence="6 7">
    <name type="scientific">Xylaria grammica</name>
    <dbReference type="NCBI Taxonomy" id="363999"/>
    <lineage>
        <taxon>Eukaryota</taxon>
        <taxon>Fungi</taxon>
        <taxon>Dikarya</taxon>
        <taxon>Ascomycota</taxon>
        <taxon>Pezizomycotina</taxon>
        <taxon>Sordariomycetes</taxon>
        <taxon>Xylariomycetidae</taxon>
        <taxon>Xylariales</taxon>
        <taxon>Xylariaceae</taxon>
        <taxon>Xylaria</taxon>
    </lineage>
</organism>
<feature type="transmembrane region" description="Helical" evidence="5">
    <location>
        <begin position="35"/>
        <end position="53"/>
    </location>
</feature>
<keyword evidence="7" id="KW-1185">Reference proteome</keyword>
<gene>
    <name evidence="6" type="ORF">EKO27_g1377</name>
</gene>
<dbReference type="Pfam" id="PF06726">
    <property type="entry name" value="BC10"/>
    <property type="match status" value="1"/>
</dbReference>
<keyword evidence="2 5" id="KW-0812">Transmembrane</keyword>
<reference evidence="6 7" key="1">
    <citation type="submission" date="2018-12" db="EMBL/GenBank/DDBJ databases">
        <title>Draft genome sequence of Xylaria grammica IHI A82.</title>
        <authorList>
            <person name="Buettner E."/>
            <person name="Kellner H."/>
        </authorList>
    </citation>
    <scope>NUCLEOTIDE SEQUENCE [LARGE SCALE GENOMIC DNA]</scope>
    <source>
        <strain evidence="6 7">IHI A82</strain>
    </source>
</reference>
<evidence type="ECO:0000256" key="1">
    <source>
        <dbReference type="ARBA" id="ARBA00004370"/>
    </source>
</evidence>
<sequence>MFCLRSWIPLLFIPANASPGFIFLFFVCTYFLNRPCVYCSILLLILFVTSCYWSDRCFFEFSSNWFAPRVASAAFESWVGIESRYPANVTTSPAMMAALDPVAHNVFNSTTIETLNTTASALSSIVAYTTSLESWIESNGPANATTTAAMTAAAAADPAFYTFFNSTTMETLNINVTALARIASESLAQRKKTEWTGLGIEWLRSLLGKREWRIECMDVNIRL</sequence>
<dbReference type="SMART" id="SM01396">
    <property type="entry name" value="BC10"/>
    <property type="match status" value="1"/>
</dbReference>
<protein>
    <submittedName>
        <fullName evidence="6">Uncharacterized protein</fullName>
    </submittedName>
</protein>
<dbReference type="InterPro" id="IPR009598">
    <property type="entry name" value="BCALP"/>
</dbReference>
<evidence type="ECO:0000256" key="5">
    <source>
        <dbReference type="SAM" id="Phobius"/>
    </source>
</evidence>
<evidence type="ECO:0000256" key="4">
    <source>
        <dbReference type="ARBA" id="ARBA00023136"/>
    </source>
</evidence>